<evidence type="ECO:0008006" key="3">
    <source>
        <dbReference type="Google" id="ProtNLM"/>
    </source>
</evidence>
<keyword evidence="2" id="KW-1185">Reference proteome</keyword>
<dbReference type="AlphaFoldDB" id="A0A428K8M7"/>
<evidence type="ECO:0000313" key="1">
    <source>
        <dbReference type="EMBL" id="RSK42825.1"/>
    </source>
</evidence>
<sequence>MVCAFDSLFLQIEPSLELLRWDWQGPMSRPVFERAFEQLLVCSDKYRVRKWLADVSRIPLVGTDEQAWLSEIWLPRFMPLQVRTVALVLPVSLHNQLVVESVLADGRRQVRADVQFFSDVHSALDWLTISADALMLQLEQEWQEAMRKPGAVRQGRC</sequence>
<reference evidence="1 2" key="1">
    <citation type="submission" date="2018-12" db="EMBL/GenBank/DDBJ databases">
        <authorList>
            <person name="Feng G."/>
            <person name="Zhu H."/>
        </authorList>
    </citation>
    <scope>NUCLEOTIDE SEQUENCE [LARGE SCALE GENOMIC DNA]</scope>
    <source>
        <strain evidence="1 2">LMG 26000</strain>
    </source>
</reference>
<protein>
    <recommendedName>
        <fullName evidence="3">STAS/SEC14 domain-containing protein</fullName>
    </recommendedName>
</protein>
<dbReference type="Proteomes" id="UP000270291">
    <property type="component" value="Unassembled WGS sequence"/>
</dbReference>
<evidence type="ECO:0000313" key="2">
    <source>
        <dbReference type="Proteomes" id="UP000270291"/>
    </source>
</evidence>
<dbReference type="EMBL" id="RWIU01000004">
    <property type="protein sequence ID" value="RSK42825.1"/>
    <property type="molecule type" value="Genomic_DNA"/>
</dbReference>
<name>A0A428K8M7_9BACT</name>
<organism evidence="1 2">
    <name type="scientific">Hymenobacter perfusus</name>
    <dbReference type="NCBI Taxonomy" id="1236770"/>
    <lineage>
        <taxon>Bacteria</taxon>
        <taxon>Pseudomonadati</taxon>
        <taxon>Bacteroidota</taxon>
        <taxon>Cytophagia</taxon>
        <taxon>Cytophagales</taxon>
        <taxon>Hymenobacteraceae</taxon>
        <taxon>Hymenobacter</taxon>
    </lineage>
</organism>
<dbReference type="OrthoDB" id="880556at2"/>
<gene>
    <name evidence="1" type="ORF">EI293_13580</name>
</gene>
<accession>A0A428K8M7</accession>
<comment type="caution">
    <text evidence="1">The sequence shown here is derived from an EMBL/GenBank/DDBJ whole genome shotgun (WGS) entry which is preliminary data.</text>
</comment>
<proteinExistence type="predicted"/>